<dbReference type="Pfam" id="PF03863">
    <property type="entry name" value="Phage_mat-A"/>
    <property type="match status" value="2"/>
</dbReference>
<accession>A0A8S5KZT6</accession>
<dbReference type="RefSeq" id="YP_010769639.1">
    <property type="nucleotide sequence ID" value="NC_074034.1"/>
</dbReference>
<organism evidence="8 9">
    <name type="scientific">ssRNA phage SRR6960799_24</name>
    <dbReference type="NCBI Taxonomy" id="2786581"/>
    <lineage>
        <taxon>Viruses</taxon>
        <taxon>Riboviria</taxon>
        <taxon>Orthornavirae</taxon>
        <taxon>Lenarviricota</taxon>
        <taxon>Leviviricetes</taxon>
        <taxon>Norzivirales</taxon>
        <taxon>Fiersviridae</taxon>
        <taxon>Koteshevirus</taxon>
        <taxon>Koteshevirus lutadaptatum</taxon>
        <taxon>Nuihimevirus lutadaptatum</taxon>
    </lineage>
</organism>
<dbReference type="KEGG" id="vg:80398717"/>
<evidence type="ECO:0000256" key="6">
    <source>
        <dbReference type="ARBA" id="ARBA00023296"/>
    </source>
</evidence>
<evidence type="ECO:0000256" key="2">
    <source>
        <dbReference type="ARBA" id="ARBA00022581"/>
    </source>
</evidence>
<evidence type="ECO:0000313" key="9">
    <source>
        <dbReference type="Proteomes" id="UP000677787"/>
    </source>
</evidence>
<sequence>MSITGPFVETVRSPGTGYPMVYDRWERYHSGLPRVPLPYMRVHNTASDFWSDTVRDANASSFLVEKYGAARTVVYDRTWSKAKETAGHLVNLAQMNQAMSMLGNRTLQAAEIFRAIRNKNLRAGLLALRIRDPDGFIKKRRRTNLKQGGDLWLEFQFGWKPIADDINKTIQILEREFPTERVGSSTSYSKAIDKPYEMGLGQSDSQEQGSIHLRVAASARVVPTNPNLLLANQLGFVNPALVAWDLIPFSFIVDWFIPVAKYAESYTNDYGCSLLEPSTSWGLKSDLIRTYAHREWDGTIKVLNQHTARGFSYSRETKFPPRPDLFDRFRIPDPTVWHAITSGAILMQELSYFR</sequence>
<reference evidence="8" key="1">
    <citation type="submission" date="2020-09" db="EMBL/GenBank/DDBJ databases">
        <title>Leviviricetes taxonomy.</title>
        <authorList>
            <person name="Stockdale S.R."/>
            <person name="Callanan J."/>
            <person name="Adriaenssens E.M."/>
            <person name="Kuhn J.H."/>
            <person name="Rumnieks J."/>
            <person name="Shkoporov A."/>
            <person name="Draper L.A."/>
            <person name="Ross P."/>
            <person name="Hill C."/>
        </authorList>
    </citation>
    <scope>NUCLEOTIDE SEQUENCE</scope>
</reference>
<protein>
    <submittedName>
        <fullName evidence="8">Maturation protein</fullName>
    </submittedName>
</protein>
<proteinExistence type="inferred from homology"/>
<evidence type="ECO:0000256" key="3">
    <source>
        <dbReference type="ARBA" id="ARBA00022804"/>
    </source>
</evidence>
<dbReference type="EMBL" id="BK013605">
    <property type="protein sequence ID" value="DAD50708.1"/>
    <property type="molecule type" value="Genomic_RNA"/>
</dbReference>
<keyword evidence="3" id="KW-1161">Viral attachment to host cell</keyword>
<keyword evidence="9" id="KW-1185">Reference proteome</keyword>
<dbReference type="GO" id="GO:0044423">
    <property type="term" value="C:virion component"/>
    <property type="evidence" value="ECO:0007669"/>
    <property type="project" value="UniProtKB-KW"/>
</dbReference>
<evidence type="ECO:0000256" key="7">
    <source>
        <dbReference type="ARBA" id="ARBA00035110"/>
    </source>
</evidence>
<dbReference type="Proteomes" id="UP000677787">
    <property type="component" value="Segment"/>
</dbReference>
<comment type="subcellular location">
    <subcellularLocation>
        <location evidence="1">Virion</location>
    </subcellularLocation>
</comment>
<evidence type="ECO:0000256" key="5">
    <source>
        <dbReference type="ARBA" id="ARBA00023104"/>
    </source>
</evidence>
<gene>
    <name evidence="8" type="primary">SRR6960799_24_1</name>
</gene>
<name>A0A8S5KZT6_9VIRU</name>
<dbReference type="GeneID" id="80398717"/>
<evidence type="ECO:0000256" key="4">
    <source>
        <dbReference type="ARBA" id="ARBA00022844"/>
    </source>
</evidence>
<keyword evidence="4" id="KW-0946">Virion</keyword>
<dbReference type="InterPro" id="IPR005563">
    <property type="entry name" value="A_protein"/>
</dbReference>
<keyword evidence="5" id="KW-1175">Viral attachment to host cell pilus</keyword>
<evidence type="ECO:0000313" key="8">
    <source>
        <dbReference type="EMBL" id="DAD50708.1"/>
    </source>
</evidence>
<comment type="similarity">
    <text evidence="7">Belongs to the Leviviricetes maturation protein family.</text>
</comment>
<evidence type="ECO:0000256" key="1">
    <source>
        <dbReference type="ARBA" id="ARBA00004328"/>
    </source>
</evidence>
<keyword evidence="2" id="KW-0945">Host-virus interaction</keyword>
<dbReference type="GO" id="GO:0039666">
    <property type="term" value="P:virion attachment to host cell pilus"/>
    <property type="evidence" value="ECO:0007669"/>
    <property type="project" value="UniProtKB-KW"/>
</dbReference>
<keyword evidence="6" id="KW-1160">Virus entry into host cell</keyword>